<feature type="region of interest" description="Disordered" evidence="5">
    <location>
        <begin position="164"/>
        <end position="228"/>
    </location>
</feature>
<dbReference type="GO" id="GO:0001006">
    <property type="term" value="F:RNA polymerase III type 3 promoter sequence-specific DNA binding"/>
    <property type="evidence" value="ECO:0007669"/>
    <property type="project" value="TreeGrafter"/>
</dbReference>
<dbReference type="InterPro" id="IPR051575">
    <property type="entry name" value="Myb-like_DNA-bd"/>
</dbReference>
<dbReference type="EMBL" id="KB822708">
    <property type="protein sequence ID" value="ETI20205.1"/>
    <property type="molecule type" value="Genomic_DNA"/>
</dbReference>
<dbReference type="Pfam" id="PF00249">
    <property type="entry name" value="Myb_DNA-binding"/>
    <property type="match status" value="1"/>
</dbReference>
<evidence type="ECO:0000256" key="2">
    <source>
        <dbReference type="ARBA" id="ARBA00023125"/>
    </source>
</evidence>
<evidence type="ECO:0000313" key="8">
    <source>
        <dbReference type="EMBL" id="ETI20205.1"/>
    </source>
</evidence>
<dbReference type="Proteomes" id="UP000030678">
    <property type="component" value="Unassembled WGS sequence"/>
</dbReference>
<accession>V9CZX8</accession>
<dbReference type="PANTHER" id="PTHR46621:SF1">
    <property type="entry name" value="SNRNA-ACTIVATING PROTEIN COMPLEX SUBUNIT 4"/>
    <property type="match status" value="1"/>
</dbReference>
<feature type="compositionally biased region" description="Low complexity" evidence="5">
    <location>
        <begin position="209"/>
        <end position="228"/>
    </location>
</feature>
<dbReference type="GO" id="GO:0042796">
    <property type="term" value="P:snRNA transcription by RNA polymerase III"/>
    <property type="evidence" value="ECO:0007669"/>
    <property type="project" value="TreeGrafter"/>
</dbReference>
<organism evidence="8 9">
    <name type="scientific">Cladophialophora carrionii CBS 160.54</name>
    <dbReference type="NCBI Taxonomy" id="1279043"/>
    <lineage>
        <taxon>Eukaryota</taxon>
        <taxon>Fungi</taxon>
        <taxon>Dikarya</taxon>
        <taxon>Ascomycota</taxon>
        <taxon>Pezizomycotina</taxon>
        <taxon>Eurotiomycetes</taxon>
        <taxon>Chaetothyriomycetidae</taxon>
        <taxon>Chaetothyriales</taxon>
        <taxon>Herpotrichiellaceae</taxon>
        <taxon>Cladophialophora</taxon>
    </lineage>
</organism>
<dbReference type="RefSeq" id="XP_008730773.1">
    <property type="nucleotide sequence ID" value="XM_008732551.1"/>
</dbReference>
<dbReference type="InterPro" id="IPR009057">
    <property type="entry name" value="Homeodomain-like_sf"/>
</dbReference>
<keyword evidence="1" id="KW-0805">Transcription regulation</keyword>
<dbReference type="GO" id="GO:0000978">
    <property type="term" value="F:RNA polymerase II cis-regulatory region sequence-specific DNA binding"/>
    <property type="evidence" value="ECO:0007669"/>
    <property type="project" value="TreeGrafter"/>
</dbReference>
<feature type="domain" description="Myb-like" evidence="6">
    <location>
        <begin position="60"/>
        <end position="110"/>
    </location>
</feature>
<evidence type="ECO:0000256" key="3">
    <source>
        <dbReference type="ARBA" id="ARBA00023163"/>
    </source>
</evidence>
<keyword evidence="2" id="KW-0238">DNA-binding</keyword>
<dbReference type="GeneID" id="19986732"/>
<dbReference type="InterPro" id="IPR017930">
    <property type="entry name" value="Myb_dom"/>
</dbReference>
<dbReference type="PANTHER" id="PTHR46621">
    <property type="entry name" value="SNRNA-ACTIVATING PROTEIN COMPLEX SUBUNIT 4"/>
    <property type="match status" value="1"/>
</dbReference>
<dbReference type="SMART" id="SM00717">
    <property type="entry name" value="SANT"/>
    <property type="match status" value="3"/>
</dbReference>
<dbReference type="VEuPathDB" id="FungiDB:G647_08239"/>
<dbReference type="SUPFAM" id="SSF46689">
    <property type="entry name" value="Homeodomain-like"/>
    <property type="match status" value="3"/>
</dbReference>
<dbReference type="PROSITE" id="PS50090">
    <property type="entry name" value="MYB_LIKE"/>
    <property type="match status" value="3"/>
</dbReference>
<evidence type="ECO:0000259" key="6">
    <source>
        <dbReference type="PROSITE" id="PS50090"/>
    </source>
</evidence>
<keyword evidence="4" id="KW-0539">Nucleus</keyword>
<feature type="region of interest" description="Disordered" evidence="5">
    <location>
        <begin position="244"/>
        <end position="263"/>
    </location>
</feature>
<proteinExistence type="predicted"/>
<evidence type="ECO:0000256" key="5">
    <source>
        <dbReference type="SAM" id="MobiDB-lite"/>
    </source>
</evidence>
<dbReference type="OrthoDB" id="4139207at2759"/>
<dbReference type="GO" id="GO:0019185">
    <property type="term" value="C:snRNA-activating protein complex"/>
    <property type="evidence" value="ECO:0007669"/>
    <property type="project" value="TreeGrafter"/>
</dbReference>
<evidence type="ECO:0000256" key="4">
    <source>
        <dbReference type="ARBA" id="ARBA00023242"/>
    </source>
</evidence>
<evidence type="ECO:0000256" key="1">
    <source>
        <dbReference type="ARBA" id="ARBA00023015"/>
    </source>
</evidence>
<name>V9CZX8_9EURO</name>
<reference evidence="8 9" key="1">
    <citation type="submission" date="2013-03" db="EMBL/GenBank/DDBJ databases">
        <title>The Genome Sequence of Cladophialophora carrionii CBS 160.54.</title>
        <authorList>
            <consortium name="The Broad Institute Genomics Platform"/>
            <person name="Cuomo C."/>
            <person name="de Hoog S."/>
            <person name="Gorbushina A."/>
            <person name="Walker B."/>
            <person name="Young S.K."/>
            <person name="Zeng Q."/>
            <person name="Gargeya S."/>
            <person name="Fitzgerald M."/>
            <person name="Haas B."/>
            <person name="Abouelleil A."/>
            <person name="Allen A.W."/>
            <person name="Alvarado L."/>
            <person name="Arachchi H.M."/>
            <person name="Berlin A.M."/>
            <person name="Chapman S.B."/>
            <person name="Gainer-Dewar J."/>
            <person name="Goldberg J."/>
            <person name="Griggs A."/>
            <person name="Gujja S."/>
            <person name="Hansen M."/>
            <person name="Howarth C."/>
            <person name="Imamovic A."/>
            <person name="Ireland A."/>
            <person name="Larimer J."/>
            <person name="McCowan C."/>
            <person name="Murphy C."/>
            <person name="Pearson M."/>
            <person name="Poon T.W."/>
            <person name="Priest M."/>
            <person name="Roberts A."/>
            <person name="Saif S."/>
            <person name="Shea T."/>
            <person name="Sisk P."/>
            <person name="Sykes S."/>
            <person name="Wortman J."/>
            <person name="Nusbaum C."/>
            <person name="Birren B."/>
        </authorList>
    </citation>
    <scope>NUCLEOTIDE SEQUENCE [LARGE SCALE GENOMIC DNA]</scope>
    <source>
        <strain evidence="8 9">CBS 160.54</strain>
    </source>
</reference>
<dbReference type="Pfam" id="PF13921">
    <property type="entry name" value="Myb_DNA-bind_6"/>
    <property type="match status" value="1"/>
</dbReference>
<dbReference type="InterPro" id="IPR001005">
    <property type="entry name" value="SANT/Myb"/>
</dbReference>
<protein>
    <submittedName>
        <fullName evidence="8">Uncharacterized protein</fullName>
    </submittedName>
</protein>
<dbReference type="AlphaFoldDB" id="V9CZX8"/>
<feature type="domain" description="HTH myb-type" evidence="7">
    <location>
        <begin position="60"/>
        <end position="114"/>
    </location>
</feature>
<sequence length="409" mass="45896">MEPPPSRIPRRWTAEEDSILRAEATYQLIAAGSVRDWNRIASKLPGRMNKDCRKRWGKISENVKKGNWDSAEDARLREAVKAVGTRWTQVAEMVGTRHADQCSKRWTQCLDPSIDHSDWTEEEDDRLLAEVATAGRNWRKIAESFPGRTKLALKNRYSALRRRVNPPAISANGDSPSSIPGSSARSFSSVTEDMMQLSDGTPSSEEEAYSSMSSTRPPSRSSTRSQSSLHQAANFNNMVIDSSSRLETPTHHSDSGELFQYLPPTPDQRYSYLQSMNHQILDPSNFSPVNLSTLSEPMLTPRPEYLPGNSFDNGFPLHASSFPNGWFSGSNRDPSMNGFPFPESFDMRPLNGSSIDQRYPLQPPSSRKTTIVLEDIEEATLSRVMSILIQEKAKVSMETTHTNGRSDHR</sequence>
<dbReference type="CDD" id="cd00167">
    <property type="entry name" value="SANT"/>
    <property type="match status" value="2"/>
</dbReference>
<feature type="compositionally biased region" description="Low complexity" evidence="5">
    <location>
        <begin position="175"/>
        <end position="189"/>
    </location>
</feature>
<feature type="domain" description="Myb-like" evidence="6">
    <location>
        <begin position="111"/>
        <end position="161"/>
    </location>
</feature>
<keyword evidence="3" id="KW-0804">Transcription</keyword>
<dbReference type="HOGENOM" id="CLU_035738_0_0_1"/>
<dbReference type="GO" id="GO:0042795">
    <property type="term" value="P:snRNA transcription by RNA polymerase II"/>
    <property type="evidence" value="ECO:0007669"/>
    <property type="project" value="TreeGrafter"/>
</dbReference>
<gene>
    <name evidence="8" type="ORF">G647_08239</name>
</gene>
<evidence type="ECO:0000259" key="7">
    <source>
        <dbReference type="PROSITE" id="PS51294"/>
    </source>
</evidence>
<dbReference type="PROSITE" id="PS51294">
    <property type="entry name" value="HTH_MYB"/>
    <property type="match status" value="2"/>
</dbReference>
<feature type="domain" description="HTH myb-type" evidence="7">
    <location>
        <begin position="116"/>
        <end position="165"/>
    </location>
</feature>
<evidence type="ECO:0000313" key="9">
    <source>
        <dbReference type="Proteomes" id="UP000030678"/>
    </source>
</evidence>
<dbReference type="Gene3D" id="1.10.10.60">
    <property type="entry name" value="Homeodomain-like"/>
    <property type="match status" value="3"/>
</dbReference>
<feature type="domain" description="Myb-like" evidence="6">
    <location>
        <begin position="4"/>
        <end position="56"/>
    </location>
</feature>